<accession>A0A6I4P3C8</accession>
<dbReference type="InterPro" id="IPR043839">
    <property type="entry name" value="PafC_HTH"/>
</dbReference>
<dbReference type="AlphaFoldDB" id="A0A6I4P3C8"/>
<dbReference type="PROSITE" id="PS52050">
    <property type="entry name" value="WYL"/>
    <property type="match status" value="1"/>
</dbReference>
<evidence type="ECO:0000259" key="1">
    <source>
        <dbReference type="Pfam" id="PF13280"/>
    </source>
</evidence>
<dbReference type="PANTHER" id="PTHR34580">
    <property type="match status" value="1"/>
</dbReference>
<dbReference type="Proteomes" id="UP000438182">
    <property type="component" value="Unassembled WGS sequence"/>
</dbReference>
<dbReference type="RefSeq" id="WP_160423170.1">
    <property type="nucleotide sequence ID" value="NZ_WSTA01000013.1"/>
</dbReference>
<dbReference type="Pfam" id="PF19187">
    <property type="entry name" value="HTH_PafC"/>
    <property type="match status" value="1"/>
</dbReference>
<reference evidence="3 4" key="1">
    <citation type="submission" date="2019-12" db="EMBL/GenBank/DDBJ databases">
        <authorList>
            <person name="Kim Y.S."/>
        </authorList>
    </citation>
    <scope>NUCLEOTIDE SEQUENCE [LARGE SCALE GENOMIC DNA]</scope>
    <source>
        <strain evidence="3 4">MMS17-SY077</strain>
    </source>
</reference>
<sequence>MAGRADDKLSVLLALVPYLVAQRVVAVEEAAEQLGLTPEAIREAVRLIALTGIAATAGEEPMHDEMFDIDWDAFLDEDVIVLSNAVGIGEYLRFSSSESAALISGLTYLSRLQLGERAAMDDLAARLREGTVGDPMPLLVSSATNGVGTADPDPDDGVLALVVAARDAGRRLEFEYRSGKDETLRRQVDPLQVYSDGPDWYVRGYCHLREGLRNFRLDRMIGPVMTDVPVDDHSDLPLEDGLFHPSDSDLQVVVDVAAGGLPFLVDYLADDERAVVGDRTRVTLRIAHLPGLVRLVSSLPGLVRVVAPEPARLAVEHWAAAAAARYPSEDAGTAAAGDSAR</sequence>
<dbReference type="EMBL" id="WSTA01000013">
    <property type="protein sequence ID" value="MWB97827.1"/>
    <property type="molecule type" value="Genomic_DNA"/>
</dbReference>
<dbReference type="PIRSF" id="PIRSF016838">
    <property type="entry name" value="PafC"/>
    <property type="match status" value="1"/>
</dbReference>
<gene>
    <name evidence="3" type="ORF">GB864_04575</name>
</gene>
<evidence type="ECO:0000313" key="3">
    <source>
        <dbReference type="EMBL" id="MWB97827.1"/>
    </source>
</evidence>
<evidence type="ECO:0000259" key="2">
    <source>
        <dbReference type="Pfam" id="PF19187"/>
    </source>
</evidence>
<comment type="caution">
    <text evidence="3">The sequence shown here is derived from an EMBL/GenBank/DDBJ whole genome shotgun (WGS) entry which is preliminary data.</text>
</comment>
<keyword evidence="4" id="KW-1185">Reference proteome</keyword>
<proteinExistence type="predicted"/>
<feature type="domain" description="WYL" evidence="1">
    <location>
        <begin position="158"/>
        <end position="220"/>
    </location>
</feature>
<evidence type="ECO:0000313" key="4">
    <source>
        <dbReference type="Proteomes" id="UP000438182"/>
    </source>
</evidence>
<dbReference type="PANTHER" id="PTHR34580:SF3">
    <property type="entry name" value="PROTEIN PAFB"/>
    <property type="match status" value="1"/>
</dbReference>
<dbReference type="InterPro" id="IPR028349">
    <property type="entry name" value="PafC-like"/>
</dbReference>
<protein>
    <submittedName>
        <fullName evidence="3">WYL domain-containing protein</fullName>
    </submittedName>
</protein>
<dbReference type="Pfam" id="PF13280">
    <property type="entry name" value="WYL"/>
    <property type="match status" value="1"/>
</dbReference>
<dbReference type="InterPro" id="IPR026881">
    <property type="entry name" value="WYL_dom"/>
</dbReference>
<name>A0A6I4P3C8_9MICO</name>
<organism evidence="3 4">
    <name type="scientific">Agromyces seonyuensis</name>
    <dbReference type="NCBI Taxonomy" id="2662446"/>
    <lineage>
        <taxon>Bacteria</taxon>
        <taxon>Bacillati</taxon>
        <taxon>Actinomycetota</taxon>
        <taxon>Actinomycetes</taxon>
        <taxon>Micrococcales</taxon>
        <taxon>Microbacteriaceae</taxon>
        <taxon>Agromyces</taxon>
    </lineage>
</organism>
<feature type="domain" description="PafC HTH" evidence="2">
    <location>
        <begin position="7"/>
        <end position="128"/>
    </location>
</feature>
<dbReference type="InterPro" id="IPR051534">
    <property type="entry name" value="CBASS_pafABC_assoc_protein"/>
</dbReference>